<name>A0ABS4I384_9BACL</name>
<comment type="similarity">
    <text evidence="1">Belongs to the GerABKA family.</text>
</comment>
<evidence type="ECO:0000256" key="3">
    <source>
        <dbReference type="SAM" id="MobiDB-lite"/>
    </source>
</evidence>
<proteinExistence type="inferred from homology"/>
<evidence type="ECO:0000313" key="5">
    <source>
        <dbReference type="EMBL" id="MBP1965374.1"/>
    </source>
</evidence>
<evidence type="ECO:0000256" key="2">
    <source>
        <dbReference type="ARBA" id="ARBA00023136"/>
    </source>
</evidence>
<accession>A0ABS4I384</accession>
<dbReference type="Pfam" id="PF03323">
    <property type="entry name" value="GerA"/>
    <property type="match status" value="1"/>
</dbReference>
<keyword evidence="4" id="KW-0812">Transmembrane</keyword>
<feature type="region of interest" description="Disordered" evidence="3">
    <location>
        <begin position="491"/>
        <end position="512"/>
    </location>
</feature>
<dbReference type="EMBL" id="JAGGKV010000013">
    <property type="protein sequence ID" value="MBP1965374.1"/>
    <property type="molecule type" value="Genomic_DNA"/>
</dbReference>
<protein>
    <submittedName>
        <fullName evidence="5">Spore germination protein</fullName>
    </submittedName>
</protein>
<evidence type="ECO:0000313" key="6">
    <source>
        <dbReference type="Proteomes" id="UP001519344"/>
    </source>
</evidence>
<comment type="caution">
    <text evidence="5">The sequence shown here is derived from an EMBL/GenBank/DDBJ whole genome shotgun (WGS) entry which is preliminary data.</text>
</comment>
<keyword evidence="4" id="KW-1133">Transmembrane helix</keyword>
<feature type="transmembrane region" description="Helical" evidence="4">
    <location>
        <begin position="429"/>
        <end position="454"/>
    </location>
</feature>
<feature type="compositionally biased region" description="Polar residues" evidence="3">
    <location>
        <begin position="491"/>
        <end position="502"/>
    </location>
</feature>
<feature type="transmembrane region" description="Helical" evidence="4">
    <location>
        <begin position="306"/>
        <end position="327"/>
    </location>
</feature>
<keyword evidence="2 4" id="KW-0472">Membrane</keyword>
<sequence>MFLKFLFKRRLFSNTQENELHTEHHQSGILSASLTKNIACIDAIFSNTPDLTVRFLEIKQTGKQAVLIYLEGLTDKNVINNHVIRPLINDSNIDGDAHVTVGHVMTAIVWSDVEDAILHGMSALFVDGRAEAQLFDTQGWPQRAIEDPKTEASLRGAHQGFVETSSQNIAMIRRYIPNRELKIKELIVGRRGKTKISILYLEDVANVAELHELEHRIKKLNIDSILYTGELNELIEDNYLSPFPQFMLTERPDVTASHILQGRLAVIVDRSSSALIGPTTFTSYFQSADDYSTRWLVASFIRLQRFIGFLIAIFLPSFYIAVISFNYEVIPIKLLLSIGESRGQVPFPPFIEALIMEFAIEMLREAAIRLPQPIGQTVGIVGGIVIGQAAVQAGIVSNIMVIVVALTAIASFILPNYDMASGIRLIRFPMMLLSALFGFFGIVMGIVFLLAHLISLESLGTPFGSPLAPLRIKDLKDTFFRVPLWKLTSRPKSTNPLQPTRLENNHSKDDSQ</sequence>
<feature type="compositionally biased region" description="Basic and acidic residues" evidence="3">
    <location>
        <begin position="503"/>
        <end position="512"/>
    </location>
</feature>
<organism evidence="5 6">
    <name type="scientific">Paenibacillus aceris</name>
    <dbReference type="NCBI Taxonomy" id="869555"/>
    <lineage>
        <taxon>Bacteria</taxon>
        <taxon>Bacillati</taxon>
        <taxon>Bacillota</taxon>
        <taxon>Bacilli</taxon>
        <taxon>Bacillales</taxon>
        <taxon>Paenibacillaceae</taxon>
        <taxon>Paenibacillus</taxon>
    </lineage>
</organism>
<dbReference type="PANTHER" id="PTHR22550">
    <property type="entry name" value="SPORE GERMINATION PROTEIN"/>
    <property type="match status" value="1"/>
</dbReference>
<dbReference type="Proteomes" id="UP001519344">
    <property type="component" value="Unassembled WGS sequence"/>
</dbReference>
<dbReference type="PANTHER" id="PTHR22550:SF16">
    <property type="entry name" value="SPORE GERMINATION PROTEIN"/>
    <property type="match status" value="1"/>
</dbReference>
<evidence type="ECO:0000256" key="4">
    <source>
        <dbReference type="SAM" id="Phobius"/>
    </source>
</evidence>
<evidence type="ECO:0000256" key="1">
    <source>
        <dbReference type="ARBA" id="ARBA00005278"/>
    </source>
</evidence>
<dbReference type="InterPro" id="IPR050768">
    <property type="entry name" value="UPF0353/GerABKA_families"/>
</dbReference>
<keyword evidence="6" id="KW-1185">Reference proteome</keyword>
<dbReference type="InterPro" id="IPR004995">
    <property type="entry name" value="Spore_Ger"/>
</dbReference>
<feature type="transmembrane region" description="Helical" evidence="4">
    <location>
        <begin position="395"/>
        <end position="417"/>
    </location>
</feature>
<gene>
    <name evidence="5" type="ORF">J2Z65_004611</name>
</gene>
<reference evidence="5 6" key="1">
    <citation type="submission" date="2021-03" db="EMBL/GenBank/DDBJ databases">
        <title>Genomic Encyclopedia of Type Strains, Phase IV (KMG-IV): sequencing the most valuable type-strain genomes for metagenomic binning, comparative biology and taxonomic classification.</title>
        <authorList>
            <person name="Goeker M."/>
        </authorList>
    </citation>
    <scope>NUCLEOTIDE SEQUENCE [LARGE SCALE GENOMIC DNA]</scope>
    <source>
        <strain evidence="5 6">DSM 24950</strain>
    </source>
</reference>
<dbReference type="PIRSF" id="PIRSF005690">
    <property type="entry name" value="GerBA"/>
    <property type="match status" value="1"/>
</dbReference>